<dbReference type="EMBL" id="MU069595">
    <property type="protein sequence ID" value="KAF5838006.1"/>
    <property type="molecule type" value="Genomic_DNA"/>
</dbReference>
<feature type="compositionally biased region" description="Polar residues" evidence="1">
    <location>
        <begin position="350"/>
        <end position="367"/>
    </location>
</feature>
<feature type="compositionally biased region" description="Polar residues" evidence="1">
    <location>
        <begin position="428"/>
        <end position="442"/>
    </location>
</feature>
<keyword evidence="3" id="KW-1185">Reference proteome</keyword>
<evidence type="ECO:0000313" key="3">
    <source>
        <dbReference type="Proteomes" id="UP000815325"/>
    </source>
</evidence>
<feature type="compositionally biased region" description="Low complexity" evidence="1">
    <location>
        <begin position="534"/>
        <end position="545"/>
    </location>
</feature>
<organism evidence="2 3">
    <name type="scientific">Dunaliella salina</name>
    <name type="common">Green alga</name>
    <name type="synonym">Protococcus salinus</name>
    <dbReference type="NCBI Taxonomy" id="3046"/>
    <lineage>
        <taxon>Eukaryota</taxon>
        <taxon>Viridiplantae</taxon>
        <taxon>Chlorophyta</taxon>
        <taxon>core chlorophytes</taxon>
        <taxon>Chlorophyceae</taxon>
        <taxon>CS clade</taxon>
        <taxon>Chlamydomonadales</taxon>
        <taxon>Dunaliellaceae</taxon>
        <taxon>Dunaliella</taxon>
    </lineage>
</organism>
<feature type="compositionally biased region" description="Low complexity" evidence="1">
    <location>
        <begin position="299"/>
        <end position="314"/>
    </location>
</feature>
<comment type="caution">
    <text evidence="2">The sequence shown here is derived from an EMBL/GenBank/DDBJ whole genome shotgun (WGS) entry which is preliminary data.</text>
</comment>
<accession>A0ABQ7GTS3</accession>
<feature type="region of interest" description="Disordered" evidence="1">
    <location>
        <begin position="615"/>
        <end position="647"/>
    </location>
</feature>
<protein>
    <submittedName>
        <fullName evidence="2">Uncharacterized protein</fullName>
    </submittedName>
</protein>
<proteinExistence type="predicted"/>
<gene>
    <name evidence="2" type="ORF">DUNSADRAFT_3598</name>
</gene>
<name>A0ABQ7GTS3_DUNSA</name>
<dbReference type="Proteomes" id="UP000815325">
    <property type="component" value="Unassembled WGS sequence"/>
</dbReference>
<reference evidence="2" key="1">
    <citation type="submission" date="2017-08" db="EMBL/GenBank/DDBJ databases">
        <authorList>
            <person name="Polle J.E."/>
            <person name="Barry K."/>
            <person name="Cushman J."/>
            <person name="Schmutz J."/>
            <person name="Tran D."/>
            <person name="Hathwaick L.T."/>
            <person name="Yim W.C."/>
            <person name="Jenkins J."/>
            <person name="Mckie-Krisberg Z.M."/>
            <person name="Prochnik S."/>
            <person name="Lindquist E."/>
            <person name="Dockter R.B."/>
            <person name="Adam C."/>
            <person name="Molina H."/>
            <person name="Bunkerborg J."/>
            <person name="Jin E."/>
            <person name="Buchheim M."/>
            <person name="Magnuson J."/>
        </authorList>
    </citation>
    <scope>NUCLEOTIDE SEQUENCE</scope>
    <source>
        <strain evidence="2">CCAP 19/18</strain>
    </source>
</reference>
<feature type="compositionally biased region" description="Basic and acidic residues" evidence="1">
    <location>
        <begin position="333"/>
        <end position="346"/>
    </location>
</feature>
<feature type="region of interest" description="Disordered" evidence="1">
    <location>
        <begin position="220"/>
        <end position="447"/>
    </location>
</feature>
<sequence length="647" mass="69281">MGGQSDKERRVRRGVPISSRAAALALQRKEEQKAALARAKAVEDHKEAVQTYASIKLQRQKEAYDALSRLLLLCHPVELLPPASGILPVVIPTLLPLFKVVAVNRAGALVSVLDGQEQYMLDKWTLAKHGGASWPPTYSCTSAFATPMEAISEHFPSNSVMLTAPKILVQLEAVGQAYYHEKSRKWALSKARVTTLLTQLNPTDTLDVHFALNSCDAPTAPLGQHKLPGVSQRTSMEHPGVHASPSPSSEATSTSSPHANSLPSSSRIGATTTPLPNTTTTGPQGVGSQPYGDAPPPAAHTTSTVHAAHVLTPSPSHPPQQQPSDEPQNGEAFDVRTQKAPADHPRGAAASSTRQHAYSHTSSSQAAHPQHPQRFPSHPEQMQQRKGKGFIAAPACGGTLPEATNMPVTKPEQHKPRPRVSVPIERVTTPSCRPSPSTQQPAFSLPPRFDSSYRFGSYQGPVQPEQLVARTIGPSLPRRLQPSPPFQPPFDSAASCIGRSPSPHHAPFNPAAGSHSSRHPTPPPTLPTCVNDLSVGVSSRSSSREPSPPPQPRVLHPRPRLNNPSVQAPPDLKFQAPDRALPDSSPARFCLPLGHPQTHAQASGTTFQHTVPSLLPLQGGSISRQPSHMHPASTEIPPHLGWSVFDD</sequence>
<evidence type="ECO:0000313" key="2">
    <source>
        <dbReference type="EMBL" id="KAF5838006.1"/>
    </source>
</evidence>
<evidence type="ECO:0000256" key="1">
    <source>
        <dbReference type="SAM" id="MobiDB-lite"/>
    </source>
</evidence>
<feature type="compositionally biased region" description="Low complexity" evidence="1">
    <location>
        <begin position="242"/>
        <end position="283"/>
    </location>
</feature>
<feature type="region of interest" description="Disordered" evidence="1">
    <location>
        <begin position="475"/>
        <end position="585"/>
    </location>
</feature>